<dbReference type="InterPro" id="IPR051545">
    <property type="entry name" value="NAD(P)H_dehydrogenase_qn"/>
</dbReference>
<dbReference type="Pfam" id="PF02525">
    <property type="entry name" value="Flavodoxin_2"/>
    <property type="match status" value="1"/>
</dbReference>
<reference evidence="4 5" key="1">
    <citation type="submission" date="2019-03" db="EMBL/GenBank/DDBJ databases">
        <title>Cohnella endophytica sp. nov., a novel endophytic bacterium isolated from bark of Sonneratia apetala.</title>
        <authorList>
            <person name="Tuo L."/>
        </authorList>
    </citation>
    <scope>NUCLEOTIDE SEQUENCE [LARGE SCALE GENOMIC DNA]</scope>
    <source>
        <strain evidence="4 5">CCTCC AB 208254</strain>
    </source>
</reference>
<dbReference type="InterPro" id="IPR029039">
    <property type="entry name" value="Flavoprotein-like_sf"/>
</dbReference>
<protein>
    <submittedName>
        <fullName evidence="4">Flavodoxin family protein</fullName>
    </submittedName>
</protein>
<keyword evidence="2" id="KW-0560">Oxidoreductase</keyword>
<dbReference type="PANTHER" id="PTHR10204">
    <property type="entry name" value="NAD P H OXIDOREDUCTASE-RELATED"/>
    <property type="match status" value="1"/>
</dbReference>
<sequence length="194" mass="22259">MKNKIAVIIGHPNPESFSNALAQAYTKGAISSGAEVRVIDLGQIEFSPVLKYGYRKRTELEPDLVAAQETIRWADHLVFAYPNWWGSIPAILKGFFDRVFLPGFAFEYEKPTSFVPKQLLKGKTARLLVTMDTPLWYYNTVLKSAQHTIMRRSLLHFVGIKPVKITEFTMVKFKKKEKLDQWLRKAEQLGVKRA</sequence>
<dbReference type="InterPro" id="IPR003680">
    <property type="entry name" value="Flavodoxin_fold"/>
</dbReference>
<feature type="domain" description="Flavodoxin-like fold" evidence="3">
    <location>
        <begin position="4"/>
        <end position="188"/>
    </location>
</feature>
<comment type="caution">
    <text evidence="4">The sequence shown here is derived from an EMBL/GenBank/DDBJ whole genome shotgun (WGS) entry which is preliminary data.</text>
</comment>
<gene>
    <name evidence="4" type="ORF">E2980_21705</name>
</gene>
<evidence type="ECO:0000313" key="5">
    <source>
        <dbReference type="Proteomes" id="UP000297900"/>
    </source>
</evidence>
<dbReference type="SUPFAM" id="SSF52218">
    <property type="entry name" value="Flavoproteins"/>
    <property type="match status" value="1"/>
</dbReference>
<dbReference type="GO" id="GO:0003955">
    <property type="term" value="F:NAD(P)H dehydrogenase (quinone) activity"/>
    <property type="evidence" value="ECO:0007669"/>
    <property type="project" value="TreeGrafter"/>
</dbReference>
<evidence type="ECO:0000259" key="3">
    <source>
        <dbReference type="Pfam" id="PF02525"/>
    </source>
</evidence>
<dbReference type="RefSeq" id="WP_135154345.1">
    <property type="nucleotide sequence ID" value="NZ_SOMN01000046.1"/>
</dbReference>
<accession>A0A4Y8LPQ9</accession>
<keyword evidence="5" id="KW-1185">Reference proteome</keyword>
<evidence type="ECO:0000256" key="2">
    <source>
        <dbReference type="ARBA" id="ARBA00023002"/>
    </source>
</evidence>
<organism evidence="4 5">
    <name type="scientific">Cohnella luojiensis</name>
    <dbReference type="NCBI Taxonomy" id="652876"/>
    <lineage>
        <taxon>Bacteria</taxon>
        <taxon>Bacillati</taxon>
        <taxon>Bacillota</taxon>
        <taxon>Bacilli</taxon>
        <taxon>Bacillales</taxon>
        <taxon>Paenibacillaceae</taxon>
        <taxon>Cohnella</taxon>
    </lineage>
</organism>
<proteinExistence type="inferred from homology"/>
<dbReference type="Gene3D" id="3.40.50.360">
    <property type="match status" value="1"/>
</dbReference>
<comment type="similarity">
    <text evidence="1">Belongs to the NAD(P)H dehydrogenase (quinone) family.</text>
</comment>
<dbReference type="EMBL" id="SOMN01000046">
    <property type="protein sequence ID" value="TFE19875.1"/>
    <property type="molecule type" value="Genomic_DNA"/>
</dbReference>
<evidence type="ECO:0000313" key="4">
    <source>
        <dbReference type="EMBL" id="TFE19875.1"/>
    </source>
</evidence>
<dbReference type="Proteomes" id="UP000297900">
    <property type="component" value="Unassembled WGS sequence"/>
</dbReference>
<evidence type="ECO:0000256" key="1">
    <source>
        <dbReference type="ARBA" id="ARBA00006252"/>
    </source>
</evidence>
<dbReference type="GO" id="GO:0005829">
    <property type="term" value="C:cytosol"/>
    <property type="evidence" value="ECO:0007669"/>
    <property type="project" value="TreeGrafter"/>
</dbReference>
<dbReference type="AlphaFoldDB" id="A0A4Y8LPQ9"/>
<dbReference type="OrthoDB" id="9798454at2"/>
<dbReference type="PANTHER" id="PTHR10204:SF34">
    <property type="entry name" value="NAD(P)H DEHYDROGENASE [QUINONE] 1 ISOFORM 1"/>
    <property type="match status" value="1"/>
</dbReference>
<name>A0A4Y8LPQ9_9BACL</name>